<dbReference type="InterPro" id="IPR003959">
    <property type="entry name" value="ATPase_AAA_core"/>
</dbReference>
<dbReference type="GO" id="GO:0005634">
    <property type="term" value="C:nucleus"/>
    <property type="evidence" value="ECO:0007669"/>
    <property type="project" value="TreeGrafter"/>
</dbReference>
<dbReference type="GO" id="GO:1990275">
    <property type="term" value="F:preribosome binding"/>
    <property type="evidence" value="ECO:0007669"/>
    <property type="project" value="TreeGrafter"/>
</dbReference>
<dbReference type="GO" id="GO:0042254">
    <property type="term" value="P:ribosome biogenesis"/>
    <property type="evidence" value="ECO:0007669"/>
    <property type="project" value="TreeGrafter"/>
</dbReference>
<accession>A0A286UT13</accession>
<keyword evidence="4" id="KW-0378">Hydrolase</keyword>
<sequence>MSSFATVLDNHISPELRNETYIILQSIKTLHSDPRSRHLAVPETACAKLPLVDFLKANGIAFKIADEGKHEVLYWDRKEGTNCLGPRVIFRPDQNQTDKGELKTGLVIGSLKFEYEGINFVVYKITYVSNSVMGAQSVLYDFVFQDPTIQDPDSQETVGHNLISEVYRWAGSLKDEIWVFQNGSWSKDKDLWSSVRSASWDNLVLEPEFIDNLRRDTRTFFENSKIYQKLGVSWKRGLLLLGPPGNGKTETIKLLLKESKQSVLYVKSFTTDDGPEVGVHSIFEHARVNAPCILVIEDLDSLVTSGVRSFFLNEIDGLSQNEGILIIATTNHPERIDDAILNRPSRFDVKYNFDLPTESLRTTYALKWIQKIKSTEGESEPSDDSLSIKFTKSDSELADEITKGTEGWSFAFLKELFISFLLRVAHDKTRVLAEKSTALTETKFDEVLLNQMATLATQTSSKSGENNTDNDEGDPQKTPAQAARLALRRMMTTGRV</sequence>
<dbReference type="Pfam" id="PF00004">
    <property type="entry name" value="AAA"/>
    <property type="match status" value="1"/>
</dbReference>
<feature type="compositionally biased region" description="Polar residues" evidence="2">
    <location>
        <begin position="456"/>
        <end position="467"/>
    </location>
</feature>
<feature type="region of interest" description="Disordered" evidence="2">
    <location>
        <begin position="456"/>
        <end position="479"/>
    </location>
</feature>
<dbReference type="GO" id="GO:0005524">
    <property type="term" value="F:ATP binding"/>
    <property type="evidence" value="ECO:0007669"/>
    <property type="project" value="UniProtKB-KW"/>
</dbReference>
<dbReference type="Gene3D" id="3.40.50.300">
    <property type="entry name" value="P-loop containing nucleotide triphosphate hydrolases"/>
    <property type="match status" value="1"/>
</dbReference>
<dbReference type="Proteomes" id="UP000217199">
    <property type="component" value="Unassembled WGS sequence"/>
</dbReference>
<keyword evidence="5" id="KW-1185">Reference proteome</keyword>
<dbReference type="AlphaFoldDB" id="A0A286UT13"/>
<evidence type="ECO:0000256" key="1">
    <source>
        <dbReference type="RuleBase" id="RU003651"/>
    </source>
</evidence>
<dbReference type="InterPro" id="IPR003960">
    <property type="entry name" value="ATPase_AAA_CS"/>
</dbReference>
<proteinExistence type="inferred from homology"/>
<reference evidence="4 5" key="1">
    <citation type="journal article" date="2017" name="Mol. Ecol.">
        <title>Comparative and population genomic landscape of Phellinus noxius: A hypervariable fungus causing root rot in trees.</title>
        <authorList>
            <person name="Chung C.L."/>
            <person name="Lee T.J."/>
            <person name="Akiba M."/>
            <person name="Lee H.H."/>
            <person name="Kuo T.H."/>
            <person name="Liu D."/>
            <person name="Ke H.M."/>
            <person name="Yokoi T."/>
            <person name="Roa M.B."/>
            <person name="Lu M.J."/>
            <person name="Chang Y.Y."/>
            <person name="Ann P.J."/>
            <person name="Tsai J.N."/>
            <person name="Chen C.Y."/>
            <person name="Tzean S.S."/>
            <person name="Ota Y."/>
            <person name="Hattori T."/>
            <person name="Sahashi N."/>
            <person name="Liou R.F."/>
            <person name="Kikuchi T."/>
            <person name="Tsai I.J."/>
        </authorList>
    </citation>
    <scope>NUCLEOTIDE SEQUENCE [LARGE SCALE GENOMIC DNA]</scope>
    <source>
        <strain evidence="4 5">FFPRI411160</strain>
    </source>
</reference>
<name>A0A286UT13_9AGAM</name>
<evidence type="ECO:0000313" key="4">
    <source>
        <dbReference type="EMBL" id="PAV22694.1"/>
    </source>
</evidence>
<dbReference type="PANTHER" id="PTHR23077">
    <property type="entry name" value="AAA-FAMILY ATPASE"/>
    <property type="match status" value="1"/>
</dbReference>
<dbReference type="PROSITE" id="PS00674">
    <property type="entry name" value="AAA"/>
    <property type="match status" value="1"/>
</dbReference>
<gene>
    <name evidence="4" type="ORF">PNOK_0265100</name>
</gene>
<protein>
    <submittedName>
        <fullName evidence="4">P-loop containing nucleoside triphosphate hydrolase</fullName>
    </submittedName>
</protein>
<organism evidence="4 5">
    <name type="scientific">Pyrrhoderma noxium</name>
    <dbReference type="NCBI Taxonomy" id="2282107"/>
    <lineage>
        <taxon>Eukaryota</taxon>
        <taxon>Fungi</taxon>
        <taxon>Dikarya</taxon>
        <taxon>Basidiomycota</taxon>
        <taxon>Agaricomycotina</taxon>
        <taxon>Agaricomycetes</taxon>
        <taxon>Hymenochaetales</taxon>
        <taxon>Hymenochaetaceae</taxon>
        <taxon>Pyrrhoderma</taxon>
    </lineage>
</organism>
<keyword evidence="1" id="KW-0067">ATP-binding</keyword>
<dbReference type="PANTHER" id="PTHR23077:SF132">
    <property type="entry name" value="ATP-DEPENDENT ZN PROTEASE"/>
    <property type="match status" value="1"/>
</dbReference>
<dbReference type="OrthoDB" id="2115716at2759"/>
<comment type="caution">
    <text evidence="4">The sequence shown here is derived from an EMBL/GenBank/DDBJ whole genome shotgun (WGS) entry which is preliminary data.</text>
</comment>
<dbReference type="GO" id="GO:0003723">
    <property type="term" value="F:RNA binding"/>
    <property type="evidence" value="ECO:0007669"/>
    <property type="project" value="TreeGrafter"/>
</dbReference>
<comment type="similarity">
    <text evidence="1">Belongs to the AAA ATPase family.</text>
</comment>
<evidence type="ECO:0000256" key="2">
    <source>
        <dbReference type="SAM" id="MobiDB-lite"/>
    </source>
</evidence>
<dbReference type="InterPro" id="IPR003593">
    <property type="entry name" value="AAA+_ATPase"/>
</dbReference>
<dbReference type="CDD" id="cd19481">
    <property type="entry name" value="RecA-like_protease"/>
    <property type="match status" value="1"/>
</dbReference>
<dbReference type="SUPFAM" id="SSF52540">
    <property type="entry name" value="P-loop containing nucleoside triphosphate hydrolases"/>
    <property type="match status" value="1"/>
</dbReference>
<dbReference type="STRING" id="2282107.A0A286UT13"/>
<feature type="domain" description="AAA+ ATPase" evidence="3">
    <location>
        <begin position="234"/>
        <end position="357"/>
    </location>
</feature>
<dbReference type="SMART" id="SM00382">
    <property type="entry name" value="AAA"/>
    <property type="match status" value="1"/>
</dbReference>
<dbReference type="EMBL" id="NBII01000002">
    <property type="protein sequence ID" value="PAV22694.1"/>
    <property type="molecule type" value="Genomic_DNA"/>
</dbReference>
<dbReference type="GO" id="GO:0016887">
    <property type="term" value="F:ATP hydrolysis activity"/>
    <property type="evidence" value="ECO:0007669"/>
    <property type="project" value="InterPro"/>
</dbReference>
<evidence type="ECO:0000259" key="3">
    <source>
        <dbReference type="SMART" id="SM00382"/>
    </source>
</evidence>
<keyword evidence="1" id="KW-0547">Nucleotide-binding</keyword>
<evidence type="ECO:0000313" key="5">
    <source>
        <dbReference type="Proteomes" id="UP000217199"/>
    </source>
</evidence>
<dbReference type="InterPro" id="IPR027417">
    <property type="entry name" value="P-loop_NTPase"/>
</dbReference>
<dbReference type="InParanoid" id="A0A286UT13"/>
<dbReference type="InterPro" id="IPR050168">
    <property type="entry name" value="AAA_ATPase_domain"/>
</dbReference>